<name>A0AAD1XUX9_EUPCR</name>
<keyword evidence="4" id="KW-1185">Reference proteome</keyword>
<evidence type="ECO:0000256" key="1">
    <source>
        <dbReference type="SAM" id="MobiDB-lite"/>
    </source>
</evidence>
<evidence type="ECO:0000313" key="4">
    <source>
        <dbReference type="Proteomes" id="UP001295684"/>
    </source>
</evidence>
<evidence type="ECO:0000259" key="2">
    <source>
        <dbReference type="Pfam" id="PF04719"/>
    </source>
</evidence>
<dbReference type="Gene3D" id="1.10.20.10">
    <property type="entry name" value="Histone, subunit A"/>
    <property type="match status" value="1"/>
</dbReference>
<dbReference type="InterPro" id="IPR009072">
    <property type="entry name" value="Histone-fold"/>
</dbReference>
<accession>A0AAD1XUX9</accession>
<evidence type="ECO:0000313" key="3">
    <source>
        <dbReference type="EMBL" id="CAI2379676.1"/>
    </source>
</evidence>
<dbReference type="GO" id="GO:0005634">
    <property type="term" value="C:nucleus"/>
    <property type="evidence" value="ECO:0007669"/>
    <property type="project" value="InterPro"/>
</dbReference>
<dbReference type="EMBL" id="CAMPGE010021532">
    <property type="protein sequence ID" value="CAI2379676.1"/>
    <property type="molecule type" value="Genomic_DNA"/>
</dbReference>
<dbReference type="Pfam" id="PF04719">
    <property type="entry name" value="TAFII28"/>
    <property type="match status" value="1"/>
</dbReference>
<feature type="domain" description="TAFII28-like protein" evidence="2">
    <location>
        <begin position="66"/>
        <end position="175"/>
    </location>
</feature>
<proteinExistence type="predicted"/>
<comment type="caution">
    <text evidence="3">The sequence shown here is derived from an EMBL/GenBank/DDBJ whole genome shotgun (WGS) entry which is preliminary data.</text>
</comment>
<dbReference type="SUPFAM" id="SSF47113">
    <property type="entry name" value="Histone-fold"/>
    <property type="match status" value="1"/>
</dbReference>
<dbReference type="GO" id="GO:0046982">
    <property type="term" value="F:protein heterodimerization activity"/>
    <property type="evidence" value="ECO:0007669"/>
    <property type="project" value="InterPro"/>
</dbReference>
<reference evidence="3" key="1">
    <citation type="submission" date="2023-07" db="EMBL/GenBank/DDBJ databases">
        <authorList>
            <consortium name="AG Swart"/>
            <person name="Singh M."/>
            <person name="Singh A."/>
            <person name="Seah K."/>
            <person name="Emmerich C."/>
        </authorList>
    </citation>
    <scope>NUCLEOTIDE SEQUENCE</scope>
    <source>
        <strain evidence="3">DP1</strain>
    </source>
</reference>
<gene>
    <name evidence="3" type="ORF">ECRASSUSDP1_LOCUS21089</name>
</gene>
<protein>
    <recommendedName>
        <fullName evidence="2">TAFII28-like protein domain-containing protein</fullName>
    </recommendedName>
</protein>
<dbReference type="InterPro" id="IPR006809">
    <property type="entry name" value="TAFII28_dom"/>
</dbReference>
<dbReference type="AlphaFoldDB" id="A0AAD1XUX9"/>
<organism evidence="3 4">
    <name type="scientific">Euplotes crassus</name>
    <dbReference type="NCBI Taxonomy" id="5936"/>
    <lineage>
        <taxon>Eukaryota</taxon>
        <taxon>Sar</taxon>
        <taxon>Alveolata</taxon>
        <taxon>Ciliophora</taxon>
        <taxon>Intramacronucleata</taxon>
        <taxon>Spirotrichea</taxon>
        <taxon>Hypotrichia</taxon>
        <taxon>Euplotida</taxon>
        <taxon>Euplotidae</taxon>
        <taxon>Moneuplotes</taxon>
    </lineage>
</organism>
<dbReference type="GO" id="GO:0006367">
    <property type="term" value="P:transcription initiation at RNA polymerase II promoter"/>
    <property type="evidence" value="ECO:0007669"/>
    <property type="project" value="InterPro"/>
</dbReference>
<feature type="region of interest" description="Disordered" evidence="1">
    <location>
        <begin position="1"/>
        <end position="29"/>
    </location>
</feature>
<sequence>MDKISLPLSQISLGEEASESQEGTTHAPELNSATQSVAGFDETFASENYSIGKLFQNNLVDKEAIYDSMTPEEQERYERCREFVIPHQKIKYVVESLKIFHGPNKNKPGPSWKIQKSSHQMISGLAKLYLSRIIEDAKDIQINELIRSKGLQTEEEVEQAIEENPLTPDHIHQAYIHRQKTVGLFKKVHRDILTQKDDHIKSILTSKML</sequence>
<dbReference type="Proteomes" id="UP001295684">
    <property type="component" value="Unassembled WGS sequence"/>
</dbReference>